<proteinExistence type="inferred from homology"/>
<dbReference type="Proteomes" id="UP000013827">
    <property type="component" value="Unassembled WGS sequence"/>
</dbReference>
<reference evidence="3" key="2">
    <citation type="submission" date="2024-10" db="UniProtKB">
        <authorList>
            <consortium name="EnsemblProtists"/>
        </authorList>
    </citation>
    <scope>IDENTIFICATION</scope>
</reference>
<protein>
    <submittedName>
        <fullName evidence="3">Uncharacterized protein</fullName>
    </submittedName>
</protein>
<dbReference type="PaxDb" id="2903-EOD40844"/>
<dbReference type="eggNOG" id="ENOG502QPVE">
    <property type="taxonomic scope" value="Eukaryota"/>
</dbReference>
<accession>A0A0D3KYK9</accession>
<evidence type="ECO:0000256" key="1">
    <source>
        <dbReference type="ARBA" id="ARBA00007240"/>
    </source>
</evidence>
<keyword evidence="2" id="KW-0119">Carbohydrate metabolism</keyword>
<comment type="similarity">
    <text evidence="1">Belongs to the glycosyl hydrolases 36 family.</text>
</comment>
<dbReference type="EnsemblProtists" id="EOD40844">
    <property type="protein sequence ID" value="EOD40844"/>
    <property type="gene ID" value="EMIHUDRAFT_439480"/>
</dbReference>
<reference evidence="4" key="1">
    <citation type="journal article" date="2013" name="Nature">
        <title>Pan genome of the phytoplankton Emiliania underpins its global distribution.</title>
        <authorList>
            <person name="Read B.A."/>
            <person name="Kegel J."/>
            <person name="Klute M.J."/>
            <person name="Kuo A."/>
            <person name="Lefebvre S.C."/>
            <person name="Maumus F."/>
            <person name="Mayer C."/>
            <person name="Miller J."/>
            <person name="Monier A."/>
            <person name="Salamov A."/>
            <person name="Young J."/>
            <person name="Aguilar M."/>
            <person name="Claverie J.M."/>
            <person name="Frickenhaus S."/>
            <person name="Gonzalez K."/>
            <person name="Herman E.K."/>
            <person name="Lin Y.C."/>
            <person name="Napier J."/>
            <person name="Ogata H."/>
            <person name="Sarno A.F."/>
            <person name="Shmutz J."/>
            <person name="Schroeder D."/>
            <person name="de Vargas C."/>
            <person name="Verret F."/>
            <person name="von Dassow P."/>
            <person name="Valentin K."/>
            <person name="Van de Peer Y."/>
            <person name="Wheeler G."/>
            <person name="Dacks J.B."/>
            <person name="Delwiche C.F."/>
            <person name="Dyhrman S.T."/>
            <person name="Glockner G."/>
            <person name="John U."/>
            <person name="Richards T."/>
            <person name="Worden A.Z."/>
            <person name="Zhang X."/>
            <person name="Grigoriev I.V."/>
            <person name="Allen A.E."/>
            <person name="Bidle K."/>
            <person name="Borodovsky M."/>
            <person name="Bowler C."/>
            <person name="Brownlee C."/>
            <person name="Cock J.M."/>
            <person name="Elias M."/>
            <person name="Gladyshev V.N."/>
            <person name="Groth M."/>
            <person name="Guda C."/>
            <person name="Hadaegh A."/>
            <person name="Iglesias-Rodriguez M.D."/>
            <person name="Jenkins J."/>
            <person name="Jones B.M."/>
            <person name="Lawson T."/>
            <person name="Leese F."/>
            <person name="Lindquist E."/>
            <person name="Lobanov A."/>
            <person name="Lomsadze A."/>
            <person name="Malik S.B."/>
            <person name="Marsh M.E."/>
            <person name="Mackinder L."/>
            <person name="Mock T."/>
            <person name="Mueller-Roeber B."/>
            <person name="Pagarete A."/>
            <person name="Parker M."/>
            <person name="Probert I."/>
            <person name="Quesneville H."/>
            <person name="Raines C."/>
            <person name="Rensing S.A."/>
            <person name="Riano-Pachon D.M."/>
            <person name="Richier S."/>
            <person name="Rokitta S."/>
            <person name="Shiraiwa Y."/>
            <person name="Soanes D.M."/>
            <person name="van der Giezen M."/>
            <person name="Wahlund T.M."/>
            <person name="Williams B."/>
            <person name="Wilson W."/>
            <person name="Wolfe G."/>
            <person name="Wurch L.L."/>
        </authorList>
    </citation>
    <scope>NUCLEOTIDE SEQUENCE</scope>
</reference>
<evidence type="ECO:0000313" key="4">
    <source>
        <dbReference type="Proteomes" id="UP000013827"/>
    </source>
</evidence>
<dbReference type="SUPFAM" id="SSF51445">
    <property type="entry name" value="(Trans)glycosidases"/>
    <property type="match status" value="1"/>
</dbReference>
<sequence length="316" mass="33422">MHIVNVGYNSLLLGELGVPDWDMFTSLNEAASLHAAARAISGGPVYVSDAPGQHDVALLRKLVLPDGATLRAAAAGRPTRDCLFADVTSDGVSALKLWNYNGNHNGECNGECNGAGTARLPPNAVVGAFNVQGARWDFETHGPVAAAQPPQPVSALVRPHDADCLRPHGGRFAVWSHLGSRLEVLPSGSAAAQVTLQHREWEVLTIAPVLAQGRVEWAPLGLVEMINAGGAVVATTLTRAPADDHDAEARLTSRAAGRFLAYCTPRPASVWREGGELGLPFSYDDATGLLAMQIDEATASKPAELLVHWCEGRAIW</sequence>
<keyword evidence="4" id="KW-1185">Reference proteome</keyword>
<evidence type="ECO:0000313" key="3">
    <source>
        <dbReference type="EnsemblProtists" id="EOD40844"/>
    </source>
</evidence>
<dbReference type="AlphaFoldDB" id="A0A0D3KYK9"/>
<dbReference type="InterPro" id="IPR017853">
    <property type="entry name" value="GH"/>
</dbReference>
<dbReference type="KEGG" id="ehx:EMIHUDRAFT_439480"/>
<organism evidence="3 4">
    <name type="scientific">Emiliania huxleyi (strain CCMP1516)</name>
    <dbReference type="NCBI Taxonomy" id="280463"/>
    <lineage>
        <taxon>Eukaryota</taxon>
        <taxon>Haptista</taxon>
        <taxon>Haptophyta</taxon>
        <taxon>Prymnesiophyceae</taxon>
        <taxon>Isochrysidales</taxon>
        <taxon>Noelaerhabdaceae</taxon>
        <taxon>Emiliania</taxon>
    </lineage>
</organism>
<dbReference type="InterPro" id="IPR008811">
    <property type="entry name" value="Glycosyl_hydrolases_36"/>
</dbReference>
<dbReference type="HOGENOM" id="CLU_051121_0_0_1"/>
<dbReference type="GeneID" id="17286114"/>
<name>A0A0D3KYK9_EMIH1</name>
<dbReference type="RefSeq" id="XP_005793273.1">
    <property type="nucleotide sequence ID" value="XM_005793216.1"/>
</dbReference>
<dbReference type="PANTHER" id="PTHR31268">
    <property type="match status" value="1"/>
</dbReference>
<dbReference type="PANTHER" id="PTHR31268:SF32">
    <property type="entry name" value="GALACTINOL--SUCROSE GALACTOSYLTRANSFERASE 2-RELATED"/>
    <property type="match status" value="1"/>
</dbReference>
<evidence type="ECO:0000256" key="2">
    <source>
        <dbReference type="ARBA" id="ARBA00023277"/>
    </source>
</evidence>
<dbReference type="Pfam" id="PF05691">
    <property type="entry name" value="Raffinose_syn"/>
    <property type="match status" value="1"/>
</dbReference>